<dbReference type="Proteomes" id="UP000245370">
    <property type="component" value="Unassembled WGS sequence"/>
</dbReference>
<organism evidence="1 2">
    <name type="scientific">Brumimicrobium oceani</name>
    <dbReference type="NCBI Taxonomy" id="2100725"/>
    <lineage>
        <taxon>Bacteria</taxon>
        <taxon>Pseudomonadati</taxon>
        <taxon>Bacteroidota</taxon>
        <taxon>Flavobacteriia</taxon>
        <taxon>Flavobacteriales</taxon>
        <taxon>Crocinitomicaceae</taxon>
        <taxon>Brumimicrobium</taxon>
    </lineage>
</organism>
<evidence type="ECO:0000313" key="2">
    <source>
        <dbReference type="Proteomes" id="UP000245370"/>
    </source>
</evidence>
<dbReference type="InterPro" id="IPR007922">
    <property type="entry name" value="DciA-like"/>
</dbReference>
<proteinExistence type="predicted"/>
<name>A0A2U2XGW2_9FLAO</name>
<evidence type="ECO:0000313" key="1">
    <source>
        <dbReference type="EMBL" id="PWH87036.1"/>
    </source>
</evidence>
<dbReference type="PANTHER" id="PTHR36456">
    <property type="entry name" value="UPF0232 PROTEIN SCO3875"/>
    <property type="match status" value="1"/>
</dbReference>
<dbReference type="PANTHER" id="PTHR36456:SF1">
    <property type="entry name" value="UPF0232 PROTEIN SCO3875"/>
    <property type="match status" value="1"/>
</dbReference>
<sequence>MSDRERNQKDQGIDKIIDRMMKAWGLEGKMKEMDIINAWPEMMGKGIANRTEKIYIRNKVLHIKLNSSVMRDELHYGRSVIIQRVNEFAGSEVVNDIWFE</sequence>
<comment type="caution">
    <text evidence="1">The sequence shown here is derived from an EMBL/GenBank/DDBJ whole genome shotgun (WGS) entry which is preliminary data.</text>
</comment>
<gene>
    <name evidence="1" type="ORF">DIT68_01900</name>
</gene>
<reference evidence="1 2" key="1">
    <citation type="submission" date="2018-05" db="EMBL/GenBank/DDBJ databases">
        <title>Brumimicrobium oceani sp. nov., isolated from coastal sediment.</title>
        <authorList>
            <person name="Kou Y."/>
        </authorList>
    </citation>
    <scope>NUCLEOTIDE SEQUENCE [LARGE SCALE GENOMIC DNA]</scope>
    <source>
        <strain evidence="1 2">C305</strain>
    </source>
</reference>
<accession>A0A2U2XGW2</accession>
<dbReference type="Pfam" id="PF05258">
    <property type="entry name" value="DciA"/>
    <property type="match status" value="1"/>
</dbReference>
<keyword evidence="2" id="KW-1185">Reference proteome</keyword>
<dbReference type="AlphaFoldDB" id="A0A2U2XGW2"/>
<dbReference type="OrthoDB" id="9804942at2"/>
<dbReference type="RefSeq" id="WP_109358114.1">
    <property type="nucleotide sequence ID" value="NZ_QFRJ01000001.1"/>
</dbReference>
<reference evidence="1 2" key="2">
    <citation type="submission" date="2018-05" db="EMBL/GenBank/DDBJ databases">
        <authorList>
            <person name="Lanie J.A."/>
            <person name="Ng W.-L."/>
            <person name="Kazmierczak K.M."/>
            <person name="Andrzejewski T.M."/>
            <person name="Davidsen T.M."/>
            <person name="Wayne K.J."/>
            <person name="Tettelin H."/>
            <person name="Glass J.I."/>
            <person name="Rusch D."/>
            <person name="Podicherti R."/>
            <person name="Tsui H.-C.T."/>
            <person name="Winkler M.E."/>
        </authorList>
    </citation>
    <scope>NUCLEOTIDE SEQUENCE [LARGE SCALE GENOMIC DNA]</scope>
    <source>
        <strain evidence="1 2">C305</strain>
    </source>
</reference>
<dbReference type="EMBL" id="QFRJ01000001">
    <property type="protein sequence ID" value="PWH87036.1"/>
    <property type="molecule type" value="Genomic_DNA"/>
</dbReference>
<protein>
    <submittedName>
        <fullName evidence="1">DUF721 domain-containing protein</fullName>
    </submittedName>
</protein>